<organism evidence="9 10">
    <name type="scientific">Latilactobacillus curvatus</name>
    <name type="common">Lactobacillus curvatus</name>
    <dbReference type="NCBI Taxonomy" id="28038"/>
    <lineage>
        <taxon>Bacteria</taxon>
        <taxon>Bacillati</taxon>
        <taxon>Bacillota</taxon>
        <taxon>Bacilli</taxon>
        <taxon>Lactobacillales</taxon>
        <taxon>Lactobacillaceae</taxon>
        <taxon>Latilactobacillus</taxon>
    </lineage>
</organism>
<dbReference type="GO" id="GO:0005737">
    <property type="term" value="C:cytoplasm"/>
    <property type="evidence" value="ECO:0007669"/>
    <property type="project" value="UniProtKB-SubCell"/>
</dbReference>
<comment type="subcellular location">
    <subcellularLocation>
        <location evidence="2">Cell membrane</location>
        <topology evidence="2">Multi-pass membrane protein</topology>
    </subcellularLocation>
    <subcellularLocation>
        <location evidence="1">Cytoplasm</location>
    </subcellularLocation>
</comment>
<keyword evidence="6" id="KW-0598">Phosphotransferase system</keyword>
<dbReference type="NCBIfam" id="TIGR00830">
    <property type="entry name" value="PTBA"/>
    <property type="match status" value="1"/>
</dbReference>
<evidence type="ECO:0000313" key="10">
    <source>
        <dbReference type="Proteomes" id="UP000199749"/>
    </source>
</evidence>
<name>A0AAC9UMM2_LATCU</name>
<dbReference type="PROSITE" id="PS00371">
    <property type="entry name" value="PTS_EIIA_TYPE_1_HIS"/>
    <property type="match status" value="1"/>
</dbReference>
<evidence type="ECO:0000256" key="5">
    <source>
        <dbReference type="ARBA" id="ARBA00022679"/>
    </source>
</evidence>
<keyword evidence="5" id="KW-0808">Transferase</keyword>
<feature type="domain" description="PTS EIIA type-1" evidence="8">
    <location>
        <begin position="30"/>
        <end position="134"/>
    </location>
</feature>
<dbReference type="GO" id="GO:0016301">
    <property type="term" value="F:kinase activity"/>
    <property type="evidence" value="ECO:0007669"/>
    <property type="project" value="UniProtKB-KW"/>
</dbReference>
<sequence length="159" mass="17323">MLKNLFSKSKKQVVYSPVIGNLVKLTEIEDEVFSTGMMGQGFGIIPANDEIESPVKGRVTAVFPTKHAITIKADAGFDVLLHMGLDTVELNGEPFEVFVKENQVVEVGDKLATMNLDLIQAKKKSSVVLVLLPELEDKELILENPGVEVTAGMEIGNIK</sequence>
<dbReference type="PANTHER" id="PTHR45008">
    <property type="entry name" value="PTS SYSTEM GLUCOSE-SPECIFIC EIIA COMPONENT"/>
    <property type="match status" value="1"/>
</dbReference>
<dbReference type="GO" id="GO:0009401">
    <property type="term" value="P:phosphoenolpyruvate-dependent sugar phosphotransferase system"/>
    <property type="evidence" value="ECO:0007669"/>
    <property type="project" value="UniProtKB-KW"/>
</dbReference>
<evidence type="ECO:0000256" key="1">
    <source>
        <dbReference type="ARBA" id="ARBA00004496"/>
    </source>
</evidence>
<evidence type="ECO:0000313" key="9">
    <source>
        <dbReference type="EMBL" id="ASN59291.1"/>
    </source>
</evidence>
<dbReference type="Proteomes" id="UP000199749">
    <property type="component" value="Chromosome"/>
</dbReference>
<keyword evidence="3" id="KW-0813">Transport</keyword>
<dbReference type="InterPro" id="IPR050890">
    <property type="entry name" value="PTS_EIIA_component"/>
</dbReference>
<dbReference type="Pfam" id="PF00358">
    <property type="entry name" value="PTS_EIIA_1"/>
    <property type="match status" value="1"/>
</dbReference>
<protein>
    <recommendedName>
        <fullName evidence="8">PTS EIIA type-1 domain-containing protein</fullName>
    </recommendedName>
</protein>
<dbReference type="GO" id="GO:0005886">
    <property type="term" value="C:plasma membrane"/>
    <property type="evidence" value="ECO:0007669"/>
    <property type="project" value="UniProtKB-SubCell"/>
</dbReference>
<keyword evidence="4" id="KW-0762">Sugar transport</keyword>
<dbReference type="FunFam" id="2.70.70.10:FF:000001">
    <property type="entry name" value="PTS system glucose-specific IIA component"/>
    <property type="match status" value="1"/>
</dbReference>
<dbReference type="InterPro" id="IPR001127">
    <property type="entry name" value="PTS_EIIA_1_perm"/>
</dbReference>
<dbReference type="PANTHER" id="PTHR45008:SF1">
    <property type="entry name" value="PTS SYSTEM GLUCOSE-SPECIFIC EIIA COMPONENT"/>
    <property type="match status" value="1"/>
</dbReference>
<evidence type="ECO:0000259" key="8">
    <source>
        <dbReference type="PROSITE" id="PS51093"/>
    </source>
</evidence>
<proteinExistence type="predicted"/>
<evidence type="ECO:0000256" key="3">
    <source>
        <dbReference type="ARBA" id="ARBA00022448"/>
    </source>
</evidence>
<dbReference type="Gene3D" id="2.70.70.10">
    <property type="entry name" value="Glucose Permease (Domain IIA)"/>
    <property type="match status" value="1"/>
</dbReference>
<evidence type="ECO:0000256" key="6">
    <source>
        <dbReference type="ARBA" id="ARBA00022683"/>
    </source>
</evidence>
<dbReference type="AlphaFoldDB" id="A0AAC9UMM2"/>
<keyword evidence="7" id="KW-0418">Kinase</keyword>
<dbReference type="SUPFAM" id="SSF51261">
    <property type="entry name" value="Duplicated hybrid motif"/>
    <property type="match status" value="1"/>
</dbReference>
<evidence type="ECO:0000256" key="4">
    <source>
        <dbReference type="ARBA" id="ARBA00022597"/>
    </source>
</evidence>
<dbReference type="EMBL" id="CP022474">
    <property type="protein sequence ID" value="ASN59291.1"/>
    <property type="molecule type" value="Genomic_DNA"/>
</dbReference>
<dbReference type="InterPro" id="IPR011055">
    <property type="entry name" value="Dup_hybrid_motif"/>
</dbReference>
<dbReference type="RefSeq" id="WP_039098930.1">
    <property type="nucleotide sequence ID" value="NZ_CBCPHQ010000032.1"/>
</dbReference>
<gene>
    <name evidence="9" type="ORF">CG419_00975</name>
</gene>
<accession>A0AAC9UMM2</accession>
<evidence type="ECO:0000256" key="2">
    <source>
        <dbReference type="ARBA" id="ARBA00004651"/>
    </source>
</evidence>
<dbReference type="PROSITE" id="PS51093">
    <property type="entry name" value="PTS_EIIA_TYPE_1"/>
    <property type="match status" value="1"/>
</dbReference>
<reference evidence="9 10" key="1">
    <citation type="submission" date="2017-07" db="EMBL/GenBank/DDBJ databases">
        <title>Lactobacillus curvatus MRS6 whole genome.</title>
        <authorList>
            <person name="Jans C."/>
            <person name="Lagler S."/>
            <person name="Lacroix C."/>
            <person name="Meile L."/>
            <person name="Stevens M.J.A."/>
        </authorList>
    </citation>
    <scope>NUCLEOTIDE SEQUENCE [LARGE SCALE GENOMIC DNA]</scope>
    <source>
        <strain evidence="9 10">MRS6</strain>
    </source>
</reference>
<evidence type="ECO:0000256" key="7">
    <source>
        <dbReference type="ARBA" id="ARBA00022777"/>
    </source>
</evidence>